<protein>
    <submittedName>
        <fullName evidence="2">Uncharacterized protein</fullName>
    </submittedName>
</protein>
<keyword evidence="1" id="KW-0472">Membrane</keyword>
<dbReference type="Proteomes" id="UP000245207">
    <property type="component" value="Unassembled WGS sequence"/>
</dbReference>
<keyword evidence="3" id="KW-1185">Reference proteome</keyword>
<dbReference type="EMBL" id="PKPP01001670">
    <property type="protein sequence ID" value="PWA80811.1"/>
    <property type="molecule type" value="Genomic_DNA"/>
</dbReference>
<accession>A0A2U1P4W7</accession>
<feature type="transmembrane region" description="Helical" evidence="1">
    <location>
        <begin position="35"/>
        <end position="56"/>
    </location>
</feature>
<gene>
    <name evidence="2" type="ORF">CTI12_AA193480</name>
</gene>
<evidence type="ECO:0000256" key="1">
    <source>
        <dbReference type="SAM" id="Phobius"/>
    </source>
</evidence>
<proteinExistence type="predicted"/>
<name>A0A2U1P4W7_ARTAN</name>
<sequence length="59" mass="6671">MNLNIVKESKKKVIGKVTRCWIKFKLFEGVHFRGLKLGVLLVVAVLNMVLLGVFLVEVC</sequence>
<keyword evidence="1" id="KW-1133">Transmembrane helix</keyword>
<organism evidence="2 3">
    <name type="scientific">Artemisia annua</name>
    <name type="common">Sweet wormwood</name>
    <dbReference type="NCBI Taxonomy" id="35608"/>
    <lineage>
        <taxon>Eukaryota</taxon>
        <taxon>Viridiplantae</taxon>
        <taxon>Streptophyta</taxon>
        <taxon>Embryophyta</taxon>
        <taxon>Tracheophyta</taxon>
        <taxon>Spermatophyta</taxon>
        <taxon>Magnoliopsida</taxon>
        <taxon>eudicotyledons</taxon>
        <taxon>Gunneridae</taxon>
        <taxon>Pentapetalae</taxon>
        <taxon>asterids</taxon>
        <taxon>campanulids</taxon>
        <taxon>Asterales</taxon>
        <taxon>Asteraceae</taxon>
        <taxon>Asteroideae</taxon>
        <taxon>Anthemideae</taxon>
        <taxon>Artemisiinae</taxon>
        <taxon>Artemisia</taxon>
    </lineage>
</organism>
<dbReference type="AlphaFoldDB" id="A0A2U1P4W7"/>
<evidence type="ECO:0000313" key="3">
    <source>
        <dbReference type="Proteomes" id="UP000245207"/>
    </source>
</evidence>
<evidence type="ECO:0000313" key="2">
    <source>
        <dbReference type="EMBL" id="PWA80811.1"/>
    </source>
</evidence>
<keyword evidence="1" id="KW-0812">Transmembrane</keyword>
<comment type="caution">
    <text evidence="2">The sequence shown here is derived from an EMBL/GenBank/DDBJ whole genome shotgun (WGS) entry which is preliminary data.</text>
</comment>
<reference evidence="2 3" key="1">
    <citation type="journal article" date="2018" name="Mol. Plant">
        <title>The genome of Artemisia annua provides insight into the evolution of Asteraceae family and artemisinin biosynthesis.</title>
        <authorList>
            <person name="Shen Q."/>
            <person name="Zhang L."/>
            <person name="Liao Z."/>
            <person name="Wang S."/>
            <person name="Yan T."/>
            <person name="Shi P."/>
            <person name="Liu M."/>
            <person name="Fu X."/>
            <person name="Pan Q."/>
            <person name="Wang Y."/>
            <person name="Lv Z."/>
            <person name="Lu X."/>
            <person name="Zhang F."/>
            <person name="Jiang W."/>
            <person name="Ma Y."/>
            <person name="Chen M."/>
            <person name="Hao X."/>
            <person name="Li L."/>
            <person name="Tang Y."/>
            <person name="Lv G."/>
            <person name="Zhou Y."/>
            <person name="Sun X."/>
            <person name="Brodelius P.E."/>
            <person name="Rose J.K.C."/>
            <person name="Tang K."/>
        </authorList>
    </citation>
    <scope>NUCLEOTIDE SEQUENCE [LARGE SCALE GENOMIC DNA]</scope>
    <source>
        <strain evidence="3">cv. Huhao1</strain>
        <tissue evidence="2">Leaf</tissue>
    </source>
</reference>